<protein>
    <recommendedName>
        <fullName evidence="1">GIY-YIG catalytic domain-containing protein</fullName>
    </recommendedName>
</protein>
<proteinExistence type="predicted"/>
<accession>A0A221UT88</accession>
<evidence type="ECO:0000259" key="1">
    <source>
        <dbReference type="Pfam" id="PF20815"/>
    </source>
</evidence>
<feature type="domain" description="GIY-YIG catalytic" evidence="1">
    <location>
        <begin position="47"/>
        <end position="163"/>
    </location>
</feature>
<gene>
    <name evidence="2" type="ORF">AREALGSMS7_01124</name>
</gene>
<dbReference type="AlphaFoldDB" id="A0A221UT88"/>
<dbReference type="EMBL" id="CP022515">
    <property type="protein sequence ID" value="ASO04599.1"/>
    <property type="molecule type" value="Genomic_DNA"/>
</dbReference>
<evidence type="ECO:0000313" key="3">
    <source>
        <dbReference type="Proteomes" id="UP000204551"/>
    </source>
</evidence>
<sequence length="189" mass="21836">MEEVVVDSILKSIIPVSEIEYLPEKQGIYAYFLGSTKDLEEFGKDGDPIYVGLAEKSLHGRDTMSHLVSGKTGWSSLRRSLGAILKVKLNLIAVKRDKNSIKLRPDKYKFTEEGELRLTEWMIVNLKFGFWVNDNPFGKKELRILEEKVILKLMPKLDLDRSTREKNLLANLLDYYRAICREEVKSKIK</sequence>
<dbReference type="KEGG" id="aalg:AREALGSMS7_01124"/>
<dbReference type="RefSeq" id="WP_093977562.1">
    <property type="nucleotide sequence ID" value="NZ_CP022515.1"/>
</dbReference>
<organism evidence="2 3">
    <name type="scientific">Arenibacter algicola</name>
    <dbReference type="NCBI Taxonomy" id="616991"/>
    <lineage>
        <taxon>Bacteria</taxon>
        <taxon>Pseudomonadati</taxon>
        <taxon>Bacteroidota</taxon>
        <taxon>Flavobacteriia</taxon>
        <taxon>Flavobacteriales</taxon>
        <taxon>Flavobacteriaceae</taxon>
        <taxon>Arenibacter</taxon>
    </lineage>
</organism>
<name>A0A221UT88_9FLAO</name>
<dbReference type="InterPro" id="IPR049311">
    <property type="entry name" value="GIY_YIG_cat"/>
</dbReference>
<evidence type="ECO:0000313" key="2">
    <source>
        <dbReference type="EMBL" id="ASO04599.1"/>
    </source>
</evidence>
<dbReference type="Pfam" id="PF20815">
    <property type="entry name" value="GIY_YIG_2"/>
    <property type="match status" value="1"/>
</dbReference>
<reference evidence="2 3" key="1">
    <citation type="submission" date="2017-07" db="EMBL/GenBank/DDBJ databases">
        <title>Genome Sequence of Arenibacter algicola Strain SMS7 Isolated from a culture of the Diatom Skeletonema marinoi.</title>
        <authorList>
            <person name="Topel M."/>
            <person name="Pinder M.I.M."/>
            <person name="Johansson O.N."/>
            <person name="Kourtchenko O."/>
            <person name="Godhe A."/>
            <person name="Clarke A.K."/>
        </authorList>
    </citation>
    <scope>NUCLEOTIDE SEQUENCE [LARGE SCALE GENOMIC DNA]</scope>
    <source>
        <strain evidence="2 3">SMS7</strain>
    </source>
</reference>
<dbReference type="Proteomes" id="UP000204551">
    <property type="component" value="Chromosome"/>
</dbReference>